<evidence type="ECO:0000313" key="4">
    <source>
        <dbReference type="Proteomes" id="UP000516656"/>
    </source>
</evidence>
<gene>
    <name evidence="2" type="ORF">IC627_14395</name>
    <name evidence="1" type="ORF">PDPUS_1_00275</name>
</gene>
<dbReference type="Proteomes" id="UP000218676">
    <property type="component" value="Chromosome 1"/>
</dbReference>
<dbReference type="AlphaFoldDB" id="A0A1V1V7W3"/>
<proteinExistence type="predicted"/>
<evidence type="ECO:0000313" key="3">
    <source>
        <dbReference type="Proteomes" id="UP000218676"/>
    </source>
</evidence>
<dbReference type="Proteomes" id="UP000516656">
    <property type="component" value="Chromosome 1"/>
</dbReference>
<evidence type="ECO:0000313" key="1">
    <source>
        <dbReference type="EMBL" id="BAX51650.1"/>
    </source>
</evidence>
<reference evidence="1" key="1">
    <citation type="journal article" date="2017" name="Genome Announc.">
        <title>Whole-Genome Sequence of Photobacterium damselae subsp. piscicida Strain 91-197, Isolated from Hybrid Striped Bass (Morone sp.) in the United States.</title>
        <authorList>
            <person name="Teru Y."/>
            <person name="Hikima J."/>
            <person name="Kono T."/>
            <person name="Sakai M."/>
            <person name="Takano T."/>
            <person name="Hawke J.P."/>
            <person name="Takeyama H."/>
            <person name="Aoki T."/>
        </authorList>
    </citation>
    <scope>NUCLEOTIDE SEQUENCE</scope>
    <source>
        <strain evidence="1">91-197</strain>
    </source>
</reference>
<dbReference type="EMBL" id="AP018045">
    <property type="protein sequence ID" value="BAX51650.1"/>
    <property type="molecule type" value="Genomic_DNA"/>
</dbReference>
<protein>
    <submittedName>
        <fullName evidence="1">Uncharacterized protein</fullName>
    </submittedName>
</protein>
<name>A0A1V1V7W3_PHODP</name>
<reference evidence="2 4" key="3">
    <citation type="submission" date="2020-09" db="EMBL/GenBank/DDBJ databases">
        <title>Complete, closed and curated genome sequences of Photobacterium damselae subsp. piscicida isolates from Australia indicate localised evolution and additional plasmid-borne pathogenicity mechanisms.</title>
        <authorList>
            <person name="Baseggio L."/>
            <person name="Silayeva O."/>
            <person name="Buller N."/>
            <person name="Landos M."/>
            <person name="Engelstaedter J."/>
            <person name="Barnes A.C."/>
        </authorList>
    </citation>
    <scope>NUCLEOTIDE SEQUENCE [LARGE SCALE GENOMIC DNA]</scope>
    <source>
        <strain evidence="2 4">AS-16-0540-1</strain>
    </source>
</reference>
<accession>A0A1V1V7W3</accession>
<evidence type="ECO:0000313" key="2">
    <source>
        <dbReference type="EMBL" id="QOD56353.1"/>
    </source>
</evidence>
<reference evidence="3" key="2">
    <citation type="submission" date="2017-05" db="EMBL/GenBank/DDBJ databases">
        <title>Whole genome sequence of fish pathogenic bacteria, Photobacterium damselae subsp. piscicida, strain 91-197, isolated from hybrid striped bass (Morone sp.) in USA.</title>
        <authorList>
            <person name="Teru Y."/>
            <person name="Hikima J."/>
            <person name="Kono T."/>
            <person name="Sakai M."/>
            <person name="Takano T."/>
            <person name="Hawke J.P."/>
            <person name="Takeyama H."/>
            <person name="Aoki T."/>
        </authorList>
    </citation>
    <scope>NUCLEOTIDE SEQUENCE [LARGE SCALE GENOMIC DNA]</scope>
    <source>
        <strain evidence="3">91-197</strain>
    </source>
</reference>
<sequence length="262" mass="30223">MMNNSYPKWIPEDFVNYVSSVKDGTLDYPFNIIDINNAHSLCLDSAQHKEFWQRFRKLLSKNENNLPSSEFLFTSLLLTIEHGKSLSAESWDTKTSQVRINEIQQNIKRLEIIKEWYQQLAPEESAAWRKLRTPGEKTVTQYSDASELEKSLYGLTVLRPFIAPEFIHSLEIQIDLLKSSLYQLSPNNSNPSQKTKNLAPFHSKKPQDTYLVRCLAYWFTKQFGSPKYNTLCDLASIILSYSVSVDSVKSAVRESNILNNKN</sequence>
<organism evidence="1 3">
    <name type="scientific">Photobacterium damsela subsp. piscicida</name>
    <name type="common">Pasteurella piscicida</name>
    <dbReference type="NCBI Taxonomy" id="38294"/>
    <lineage>
        <taxon>Bacteria</taxon>
        <taxon>Pseudomonadati</taxon>
        <taxon>Pseudomonadota</taxon>
        <taxon>Gammaproteobacteria</taxon>
        <taxon>Vibrionales</taxon>
        <taxon>Vibrionaceae</taxon>
        <taxon>Photobacterium</taxon>
    </lineage>
</organism>
<dbReference type="EMBL" id="CP061854">
    <property type="protein sequence ID" value="QOD56353.1"/>
    <property type="molecule type" value="Genomic_DNA"/>
</dbReference>
<dbReference type="RefSeq" id="WP_125653060.1">
    <property type="nucleotide sequence ID" value="NZ_AP018045.1"/>
</dbReference>